<comment type="caution">
    <text evidence="1">The sequence shown here is derived from an EMBL/GenBank/DDBJ whole genome shotgun (WGS) entry which is preliminary data.</text>
</comment>
<dbReference type="RefSeq" id="WP_106610350.1">
    <property type="nucleotide sequence ID" value="NZ_PYGJ01000021.1"/>
</dbReference>
<dbReference type="AlphaFoldDB" id="A0A2P8F604"/>
<evidence type="ECO:0000313" key="2">
    <source>
        <dbReference type="Proteomes" id="UP000240418"/>
    </source>
</evidence>
<name>A0A2P8F604_9RHOB</name>
<dbReference type="Proteomes" id="UP000240418">
    <property type="component" value="Unassembled WGS sequence"/>
</dbReference>
<proteinExistence type="predicted"/>
<sequence>MLRGRLGELSEARETEILDGSALTKEEELAIKHQVAEQDASAITFQLAEVAVSGDLFTRILAAIHRLRAPPVPG</sequence>
<dbReference type="EMBL" id="PYGJ01000021">
    <property type="protein sequence ID" value="PSL17147.1"/>
    <property type="molecule type" value="Genomic_DNA"/>
</dbReference>
<protein>
    <submittedName>
        <fullName evidence="1">Uncharacterized protein</fullName>
    </submittedName>
</protein>
<reference evidence="1 2" key="1">
    <citation type="submission" date="2018-03" db="EMBL/GenBank/DDBJ databases">
        <title>Genomic Encyclopedia of Archaeal and Bacterial Type Strains, Phase II (KMG-II): from individual species to whole genera.</title>
        <authorList>
            <person name="Goeker M."/>
        </authorList>
    </citation>
    <scope>NUCLEOTIDE SEQUENCE [LARGE SCALE GENOMIC DNA]</scope>
    <source>
        <strain evidence="1 2">DSM 100673</strain>
    </source>
</reference>
<organism evidence="1 2">
    <name type="scientific">Shimia abyssi</name>
    <dbReference type="NCBI Taxonomy" id="1662395"/>
    <lineage>
        <taxon>Bacteria</taxon>
        <taxon>Pseudomonadati</taxon>
        <taxon>Pseudomonadota</taxon>
        <taxon>Alphaproteobacteria</taxon>
        <taxon>Rhodobacterales</taxon>
        <taxon>Roseobacteraceae</taxon>
    </lineage>
</organism>
<gene>
    <name evidence="1" type="ORF">CLV88_12157</name>
</gene>
<keyword evidence="2" id="KW-1185">Reference proteome</keyword>
<evidence type="ECO:0000313" key="1">
    <source>
        <dbReference type="EMBL" id="PSL17147.1"/>
    </source>
</evidence>
<accession>A0A2P8F604</accession>